<dbReference type="InterPro" id="IPR001801">
    <property type="entry name" value="Histone_HNS"/>
</dbReference>
<dbReference type="GO" id="GO:0000976">
    <property type="term" value="F:transcription cis-regulatory region binding"/>
    <property type="evidence" value="ECO:0007669"/>
    <property type="project" value="TreeGrafter"/>
</dbReference>
<dbReference type="Proteomes" id="UP000255098">
    <property type="component" value="Unassembled WGS sequence"/>
</dbReference>
<dbReference type="GO" id="GO:0046983">
    <property type="term" value="F:protein dimerization activity"/>
    <property type="evidence" value="ECO:0007669"/>
    <property type="project" value="InterPro"/>
</dbReference>
<evidence type="ECO:0000256" key="4">
    <source>
        <dbReference type="ARBA" id="ARBA00023125"/>
    </source>
</evidence>
<keyword evidence="6" id="KW-0175">Coiled coil</keyword>
<dbReference type="GO" id="GO:0009295">
    <property type="term" value="C:nucleoid"/>
    <property type="evidence" value="ECO:0007669"/>
    <property type="project" value="UniProtKB-SubCell"/>
</dbReference>
<dbReference type="Gene3D" id="4.10.430.10">
    <property type="entry name" value="Histone-like protein H-NS, C-terminal domain"/>
    <property type="match status" value="1"/>
</dbReference>
<feature type="domain" description="DNA-binding protein H-NS-like C-terminal" evidence="8">
    <location>
        <begin position="87"/>
        <end position="134"/>
    </location>
</feature>
<dbReference type="PANTHER" id="PTHR38097:SF2">
    <property type="entry name" value="DNA-BINDING PROTEIN STPA"/>
    <property type="match status" value="1"/>
</dbReference>
<dbReference type="RefSeq" id="WP_115249786.1">
    <property type="nucleotide sequence ID" value="NZ_JBLOCS010000001.1"/>
</dbReference>
<dbReference type="SMART" id="SM00528">
    <property type="entry name" value="HNS"/>
    <property type="match status" value="1"/>
</dbReference>
<dbReference type="PIRSF" id="PIRSF002096">
    <property type="entry name" value="HnS"/>
    <property type="match status" value="1"/>
</dbReference>
<keyword evidence="4 5" id="KW-0238">DNA-binding</keyword>
<evidence type="ECO:0000313" key="9">
    <source>
        <dbReference type="EMBL" id="SUB24618.1"/>
    </source>
</evidence>
<organism evidence="9 10">
    <name type="scientific">Avibacterium avium</name>
    <name type="common">Pasteurella avium</name>
    <dbReference type="NCBI Taxonomy" id="751"/>
    <lineage>
        <taxon>Bacteria</taxon>
        <taxon>Pseudomonadati</taxon>
        <taxon>Pseudomonadota</taxon>
        <taxon>Gammaproteobacteria</taxon>
        <taxon>Pasteurellales</taxon>
        <taxon>Pasteurellaceae</taxon>
        <taxon>Avibacterium</taxon>
    </lineage>
</organism>
<gene>
    <name evidence="9" type="primary">hns</name>
    <name evidence="9" type="ORF">NCTC11297_01668</name>
</gene>
<dbReference type="GO" id="GO:0003680">
    <property type="term" value="F:minor groove of adenine-thymine-rich DNA binding"/>
    <property type="evidence" value="ECO:0007669"/>
    <property type="project" value="TreeGrafter"/>
</dbReference>
<feature type="region of interest" description="Disordered" evidence="7">
    <location>
        <begin position="70"/>
        <end position="117"/>
    </location>
</feature>
<dbReference type="SUPFAM" id="SSF81273">
    <property type="entry name" value="H-NS histone-like proteins"/>
    <property type="match status" value="2"/>
</dbReference>
<feature type="coiled-coil region" evidence="6">
    <location>
        <begin position="16"/>
        <end position="68"/>
    </location>
</feature>
<dbReference type="FunFam" id="4.10.430.10:FF:000001">
    <property type="entry name" value="DNA-binding protein"/>
    <property type="match status" value="1"/>
</dbReference>
<dbReference type="GeneID" id="300133864"/>
<accession>A0A379ASE6</accession>
<dbReference type="AlphaFoldDB" id="A0A379ASE6"/>
<evidence type="ECO:0000259" key="8">
    <source>
        <dbReference type="SMART" id="SM00528"/>
    </source>
</evidence>
<dbReference type="GO" id="GO:0005829">
    <property type="term" value="C:cytosol"/>
    <property type="evidence" value="ECO:0007669"/>
    <property type="project" value="TreeGrafter"/>
</dbReference>
<comment type="similarity">
    <text evidence="2 5">Belongs to the histone-like protein H-NS family.</text>
</comment>
<proteinExistence type="inferred from homology"/>
<dbReference type="GO" id="GO:0030527">
    <property type="term" value="F:structural constituent of chromatin"/>
    <property type="evidence" value="ECO:0007669"/>
    <property type="project" value="InterPro"/>
</dbReference>
<keyword evidence="10" id="KW-1185">Reference proteome</keyword>
<dbReference type="EMBL" id="UGSP01000001">
    <property type="protein sequence ID" value="SUB24618.1"/>
    <property type="molecule type" value="Genomic_DNA"/>
</dbReference>
<dbReference type="GO" id="GO:0003681">
    <property type="term" value="F:bent DNA binding"/>
    <property type="evidence" value="ECO:0007669"/>
    <property type="project" value="TreeGrafter"/>
</dbReference>
<dbReference type="Gene3D" id="1.10.287.1050">
    <property type="entry name" value="H-NS histone-like proteins"/>
    <property type="match status" value="1"/>
</dbReference>
<comment type="subcellular location">
    <subcellularLocation>
        <location evidence="1">Cytoplasm</location>
        <location evidence="1">Nucleoid</location>
    </subcellularLocation>
</comment>
<keyword evidence="3" id="KW-0963">Cytoplasm</keyword>
<dbReference type="InterPro" id="IPR037150">
    <property type="entry name" value="H-NS_C_dom_sf"/>
</dbReference>
<evidence type="ECO:0000313" key="10">
    <source>
        <dbReference type="Proteomes" id="UP000255098"/>
    </source>
</evidence>
<protein>
    <recommendedName>
        <fullName evidence="5">DNA-binding protein</fullName>
    </recommendedName>
</protein>
<dbReference type="InterPro" id="IPR027444">
    <property type="entry name" value="H-NS_C_dom"/>
</dbReference>
<feature type="compositionally biased region" description="Polar residues" evidence="7">
    <location>
        <begin position="100"/>
        <end position="113"/>
    </location>
</feature>
<evidence type="ECO:0000256" key="5">
    <source>
        <dbReference type="PIRNR" id="PIRNR002096"/>
    </source>
</evidence>
<reference evidence="9 10" key="1">
    <citation type="submission" date="2018-06" db="EMBL/GenBank/DDBJ databases">
        <authorList>
            <consortium name="Pathogen Informatics"/>
            <person name="Doyle S."/>
        </authorList>
    </citation>
    <scope>NUCLEOTIDE SEQUENCE [LARGE SCALE GENOMIC DNA]</scope>
    <source>
        <strain evidence="10">NCTC 11297</strain>
    </source>
</reference>
<name>A0A379ASE6_AVIAV</name>
<dbReference type="PANTHER" id="PTHR38097">
    <property type="match status" value="1"/>
</dbReference>
<dbReference type="GO" id="GO:0032993">
    <property type="term" value="C:protein-DNA complex"/>
    <property type="evidence" value="ECO:0007669"/>
    <property type="project" value="TreeGrafter"/>
</dbReference>
<dbReference type="Pfam" id="PF22470">
    <property type="entry name" value="Histone_HNS_N"/>
    <property type="match status" value="1"/>
</dbReference>
<evidence type="ECO:0000256" key="3">
    <source>
        <dbReference type="ARBA" id="ARBA00022490"/>
    </source>
</evidence>
<dbReference type="InterPro" id="IPR054180">
    <property type="entry name" value="H-NS-like_N"/>
</dbReference>
<evidence type="ECO:0000256" key="7">
    <source>
        <dbReference type="SAM" id="MobiDB-lite"/>
    </source>
</evidence>
<evidence type="ECO:0000256" key="1">
    <source>
        <dbReference type="ARBA" id="ARBA00004453"/>
    </source>
</evidence>
<dbReference type="GO" id="GO:0001217">
    <property type="term" value="F:DNA-binding transcription repressor activity"/>
    <property type="evidence" value="ECO:0007669"/>
    <property type="project" value="TreeGrafter"/>
</dbReference>
<dbReference type="InterPro" id="IPR027454">
    <property type="entry name" value="Histone_HNS_N"/>
</dbReference>
<sequence length="134" mass="15007">MSDLLKSLKNIRSLRAAAKELSLDELESSLEKLKTVLEEKREELAQAAKQEAERLKALAEAHNFLKERGIAPEELVSEQTNAPKAPRQKRPARPAKYQFTDDNGNVKTWTGQGRTPLPIQRALNAGKSLSDFEI</sequence>
<evidence type="ECO:0000256" key="6">
    <source>
        <dbReference type="SAM" id="Coils"/>
    </source>
</evidence>
<evidence type="ECO:0000256" key="2">
    <source>
        <dbReference type="ARBA" id="ARBA00010610"/>
    </source>
</evidence>
<dbReference type="Pfam" id="PF00816">
    <property type="entry name" value="Histone_HNS"/>
    <property type="match status" value="1"/>
</dbReference>